<name>A0A1X7A4H8_9RHOB</name>
<dbReference type="InterPro" id="IPR050445">
    <property type="entry name" value="Bact_polysacc_biosynth/exp"/>
</dbReference>
<keyword evidence="4" id="KW-1185">Reference proteome</keyword>
<keyword evidence="2" id="KW-1133">Transmembrane helix</keyword>
<proteinExistence type="predicted"/>
<feature type="transmembrane region" description="Helical" evidence="2">
    <location>
        <begin position="328"/>
        <end position="352"/>
    </location>
</feature>
<evidence type="ECO:0008006" key="5">
    <source>
        <dbReference type="Google" id="ProtNLM"/>
    </source>
</evidence>
<keyword evidence="2" id="KW-0472">Membrane</keyword>
<accession>A0A1X7A4H8</accession>
<evidence type="ECO:0000313" key="4">
    <source>
        <dbReference type="Proteomes" id="UP000194012"/>
    </source>
</evidence>
<protein>
    <recommendedName>
        <fullName evidence="5">Chain length determinant protein</fullName>
    </recommendedName>
</protein>
<dbReference type="GO" id="GO:0004713">
    <property type="term" value="F:protein tyrosine kinase activity"/>
    <property type="evidence" value="ECO:0007669"/>
    <property type="project" value="TreeGrafter"/>
</dbReference>
<sequence length="356" mass="39664">MILVLIPACVAAFYLWVVAKDQYASTLAFSIRKGEVSSSLDLLGGQIAQLSGGGGAETDVLYEFIRSQGLVSKIDADLNLKDIYSAAWPQDMIFAYNPKGTIEDLIRHWKRKVQITYDTGSGLMTLRALAFDRLAAQDIAQKILEESTSMINALSEDARADATQFAQAEVDRAIERLKQARSDLTTFRLESQIVDPQADLQGQMGVLNSLQANLADSLVELDLLQGISSENDPRVRQAERRIEVIENRISAEREKFGIGGKGPGGEDFATIVADYERLSVDREFAEETYRAALVSYDAAQAEAKRKSFYLAAHIQPTLAERSDFPKRWTLQALTSFFLLMAWSIGVLVYYSIRDRR</sequence>
<evidence type="ECO:0000256" key="2">
    <source>
        <dbReference type="SAM" id="Phobius"/>
    </source>
</evidence>
<dbReference type="GO" id="GO:0005886">
    <property type="term" value="C:plasma membrane"/>
    <property type="evidence" value="ECO:0007669"/>
    <property type="project" value="TreeGrafter"/>
</dbReference>
<dbReference type="Proteomes" id="UP000194012">
    <property type="component" value="Unassembled WGS sequence"/>
</dbReference>
<dbReference type="EMBL" id="FWFJ01000044">
    <property type="protein sequence ID" value="SLN69993.1"/>
    <property type="molecule type" value="Genomic_DNA"/>
</dbReference>
<feature type="coiled-coil region" evidence="1">
    <location>
        <begin position="163"/>
        <end position="190"/>
    </location>
</feature>
<keyword evidence="2" id="KW-0812">Transmembrane</keyword>
<dbReference type="AlphaFoldDB" id="A0A1X7A4H8"/>
<reference evidence="4" key="1">
    <citation type="submission" date="2017-03" db="EMBL/GenBank/DDBJ databases">
        <authorList>
            <person name="Rodrigo-Torres L."/>
            <person name="Arahal R.D."/>
            <person name="Lucena T."/>
        </authorList>
    </citation>
    <scope>NUCLEOTIDE SEQUENCE [LARGE SCALE GENOMIC DNA]</scope>
    <source>
        <strain evidence="4">CECT 8370</strain>
    </source>
</reference>
<dbReference type="PANTHER" id="PTHR32309:SF13">
    <property type="entry name" value="FERRIC ENTEROBACTIN TRANSPORT PROTEIN FEPE"/>
    <property type="match status" value="1"/>
</dbReference>
<evidence type="ECO:0000256" key="1">
    <source>
        <dbReference type="SAM" id="Coils"/>
    </source>
</evidence>
<dbReference type="PANTHER" id="PTHR32309">
    <property type="entry name" value="TYROSINE-PROTEIN KINASE"/>
    <property type="match status" value="1"/>
</dbReference>
<evidence type="ECO:0000313" key="3">
    <source>
        <dbReference type="EMBL" id="SLN69993.1"/>
    </source>
</evidence>
<organism evidence="3 4">
    <name type="scientific">Roseovarius gaetbuli</name>
    <dbReference type="NCBI Taxonomy" id="1356575"/>
    <lineage>
        <taxon>Bacteria</taxon>
        <taxon>Pseudomonadati</taxon>
        <taxon>Pseudomonadota</taxon>
        <taxon>Alphaproteobacteria</taxon>
        <taxon>Rhodobacterales</taxon>
        <taxon>Roseobacteraceae</taxon>
        <taxon>Roseovarius</taxon>
    </lineage>
</organism>
<gene>
    <name evidence="3" type="ORF">ROG8370_03316</name>
</gene>
<keyword evidence="1" id="KW-0175">Coiled coil</keyword>